<organism evidence="8 9">
    <name type="scientific">Spongiibacter thalassae</name>
    <dbReference type="NCBI Taxonomy" id="2721624"/>
    <lineage>
        <taxon>Bacteria</taxon>
        <taxon>Pseudomonadati</taxon>
        <taxon>Pseudomonadota</taxon>
        <taxon>Gammaproteobacteria</taxon>
        <taxon>Cellvibrionales</taxon>
        <taxon>Spongiibacteraceae</taxon>
        <taxon>Spongiibacter</taxon>
    </lineage>
</organism>
<keyword evidence="2" id="KW-0229">DNA integration</keyword>
<dbReference type="InterPro" id="IPR022000">
    <property type="entry name" value="Min27-like_integrase_DNA_bind"/>
</dbReference>
<dbReference type="Pfam" id="PF12167">
    <property type="entry name" value="Arm-DNA-bind_2"/>
    <property type="match status" value="1"/>
</dbReference>
<evidence type="ECO:0000256" key="3">
    <source>
        <dbReference type="ARBA" id="ARBA00023125"/>
    </source>
</evidence>
<dbReference type="PROSITE" id="PS51900">
    <property type="entry name" value="CB"/>
    <property type="match status" value="1"/>
</dbReference>
<gene>
    <name evidence="8" type="ORF">HCU74_14480</name>
</gene>
<sequence>MGNIRARKENGKLLLDFHFHGVRFREQTALPDNQQNRKKVQALLDKVEARIKLGEFNYAEFFPGSKNIQKFLEVNPNHANTSQTQLVRVQNSNIPARISTRAPLFEIFARQWQTEKKIEWRASHARNIESVLSNSLIKFFGKRVLSDITKAEILEFRSKLASKPGRGGKEQIAAKTINTHMALLKAILEEASDRYSFENPYKNIKPLKLQRSHVEPFSLIEVNRIIESVREDYRNYYAVRFYSGMRTGEIDGLRWEFVDFKRGLIAIRETLVQGKTEYTKTDGSQRDIPMLGPVKAALEAQYQATGKLSPYVFCNTEGKPLDHNNITKRVWYPLLRHLGLKMRRPYQTRHTAATLLLASGENPEWVARFLGHASTEMLFKVYSRYIPNLTRQDGSAFEQMLGVQDERHAAQQHSTE</sequence>
<evidence type="ECO:0000259" key="6">
    <source>
        <dbReference type="PROSITE" id="PS51898"/>
    </source>
</evidence>
<dbReference type="InterPro" id="IPR010998">
    <property type="entry name" value="Integrase_recombinase_N"/>
</dbReference>
<dbReference type="SUPFAM" id="SSF56349">
    <property type="entry name" value="DNA breaking-rejoining enzymes"/>
    <property type="match status" value="1"/>
</dbReference>
<evidence type="ECO:0000313" key="8">
    <source>
        <dbReference type="EMBL" id="NKI18620.1"/>
    </source>
</evidence>
<keyword evidence="9" id="KW-1185">Reference proteome</keyword>
<dbReference type="Gene3D" id="1.10.443.10">
    <property type="entry name" value="Intergrase catalytic core"/>
    <property type="match status" value="1"/>
</dbReference>
<keyword evidence="3 5" id="KW-0238">DNA-binding</keyword>
<comment type="similarity">
    <text evidence="1">Belongs to the 'phage' integrase family.</text>
</comment>
<evidence type="ECO:0000256" key="2">
    <source>
        <dbReference type="ARBA" id="ARBA00022908"/>
    </source>
</evidence>
<feature type="domain" description="Tyr recombinase" evidence="6">
    <location>
        <begin position="212"/>
        <end position="395"/>
    </location>
</feature>
<dbReference type="InterPro" id="IPR044068">
    <property type="entry name" value="CB"/>
</dbReference>
<dbReference type="InterPro" id="IPR002104">
    <property type="entry name" value="Integrase_catalytic"/>
</dbReference>
<evidence type="ECO:0000256" key="4">
    <source>
        <dbReference type="ARBA" id="ARBA00023172"/>
    </source>
</evidence>
<dbReference type="PANTHER" id="PTHR30349:SF64">
    <property type="entry name" value="PROPHAGE INTEGRASE INTD-RELATED"/>
    <property type="match status" value="1"/>
</dbReference>
<comment type="caution">
    <text evidence="8">The sequence shown here is derived from an EMBL/GenBank/DDBJ whole genome shotgun (WGS) entry which is preliminary data.</text>
</comment>
<dbReference type="EMBL" id="JAAWWK010000005">
    <property type="protein sequence ID" value="NKI18620.1"/>
    <property type="molecule type" value="Genomic_DNA"/>
</dbReference>
<keyword evidence="4" id="KW-0233">DNA recombination</keyword>
<dbReference type="RefSeq" id="WP_168451136.1">
    <property type="nucleotide sequence ID" value="NZ_JAAWWK010000005.1"/>
</dbReference>
<evidence type="ECO:0000313" key="9">
    <source>
        <dbReference type="Proteomes" id="UP000765845"/>
    </source>
</evidence>
<evidence type="ECO:0000256" key="5">
    <source>
        <dbReference type="PROSITE-ProRule" id="PRU01248"/>
    </source>
</evidence>
<reference evidence="8 9" key="1">
    <citation type="submission" date="2020-04" db="EMBL/GenBank/DDBJ databases">
        <authorList>
            <person name="Yoon J."/>
        </authorList>
    </citation>
    <scope>NUCLEOTIDE SEQUENCE [LARGE SCALE GENOMIC DNA]</scope>
    <source>
        <strain evidence="8 9">KMU-166</strain>
    </source>
</reference>
<dbReference type="InterPro" id="IPR053876">
    <property type="entry name" value="Phage_int_M"/>
</dbReference>
<protein>
    <submittedName>
        <fullName evidence="8">DUF3596 domain-containing protein</fullName>
    </submittedName>
</protein>
<proteinExistence type="inferred from homology"/>
<feature type="domain" description="Core-binding (CB)" evidence="7">
    <location>
        <begin position="103"/>
        <end position="192"/>
    </location>
</feature>
<dbReference type="InterPro" id="IPR013762">
    <property type="entry name" value="Integrase-like_cat_sf"/>
</dbReference>
<dbReference type="Pfam" id="PF00589">
    <property type="entry name" value="Phage_integrase"/>
    <property type="match status" value="1"/>
</dbReference>
<evidence type="ECO:0000256" key="1">
    <source>
        <dbReference type="ARBA" id="ARBA00008857"/>
    </source>
</evidence>
<dbReference type="CDD" id="cd01189">
    <property type="entry name" value="INT_ICEBs1_C_like"/>
    <property type="match status" value="1"/>
</dbReference>
<dbReference type="InterPro" id="IPR011010">
    <property type="entry name" value="DNA_brk_join_enz"/>
</dbReference>
<dbReference type="Gene3D" id="1.10.150.130">
    <property type="match status" value="1"/>
</dbReference>
<accession>A0ABX1GHC3</accession>
<dbReference type="Pfam" id="PF22022">
    <property type="entry name" value="Phage_int_M"/>
    <property type="match status" value="1"/>
</dbReference>
<evidence type="ECO:0000259" key="7">
    <source>
        <dbReference type="PROSITE" id="PS51900"/>
    </source>
</evidence>
<dbReference type="InterPro" id="IPR050090">
    <property type="entry name" value="Tyrosine_recombinase_XerCD"/>
</dbReference>
<dbReference type="Proteomes" id="UP000765845">
    <property type="component" value="Unassembled WGS sequence"/>
</dbReference>
<dbReference type="PROSITE" id="PS51898">
    <property type="entry name" value="TYR_RECOMBINASE"/>
    <property type="match status" value="1"/>
</dbReference>
<name>A0ABX1GHC3_9GAMM</name>
<dbReference type="PANTHER" id="PTHR30349">
    <property type="entry name" value="PHAGE INTEGRASE-RELATED"/>
    <property type="match status" value="1"/>
</dbReference>